<dbReference type="SUPFAM" id="SSF55298">
    <property type="entry name" value="YjgF-like"/>
    <property type="match status" value="1"/>
</dbReference>
<reference evidence="2 3" key="2">
    <citation type="journal article" date="2018" name="Int. J. Syst. Evol. Microbiol.">
        <title>Marinobacterium aestuarii sp. nov., a benzene-degrading marine bacterium isolated from estuary sediment.</title>
        <authorList>
            <person name="Bae S.S."/>
            <person name="Jung J."/>
            <person name="Chung D."/>
            <person name="Baek K."/>
        </authorList>
    </citation>
    <scope>NUCLEOTIDE SEQUENCE [LARGE SCALE GENOMIC DNA]</scope>
    <source>
        <strain evidence="2 3">ST58-10</strain>
    </source>
</reference>
<evidence type="ECO:0000313" key="3">
    <source>
        <dbReference type="Proteomes" id="UP000078070"/>
    </source>
</evidence>
<accession>A0A1A9F314</accession>
<dbReference type="STRING" id="1821621.A8C75_20150"/>
<sequence length="128" mass="13969">MPIERFRLAGQGAGGQELPFAKATKAGGFLFVSGQVALENGEVVEGGIVTQTRKAIENVKAILEEAGYELEDVVKVNAWLDDPRDFWSFNGVFKEYFQGHPPARSTVVSPLVVDAKVEIDVTAYKDPQ</sequence>
<protein>
    <submittedName>
        <fullName evidence="2">Reactive intermediate/imine deaminase</fullName>
    </submittedName>
</protein>
<dbReference type="InterPro" id="IPR035959">
    <property type="entry name" value="RutC-like_sf"/>
</dbReference>
<dbReference type="PANTHER" id="PTHR11803:SF39">
    <property type="entry name" value="2-IMINOBUTANOATE_2-IMINOPROPANOATE DEAMINASE"/>
    <property type="match status" value="1"/>
</dbReference>
<dbReference type="KEGG" id="mars:A8C75_20150"/>
<dbReference type="Gene3D" id="3.30.1330.40">
    <property type="entry name" value="RutC-like"/>
    <property type="match status" value="1"/>
</dbReference>
<dbReference type="RefSeq" id="WP_067386155.1">
    <property type="nucleotide sequence ID" value="NZ_CP015839.1"/>
</dbReference>
<dbReference type="FunFam" id="3.30.1330.40:FF:000001">
    <property type="entry name" value="L-PSP family endoribonuclease"/>
    <property type="match status" value="1"/>
</dbReference>
<name>A0A1A9F314_9GAMM</name>
<dbReference type="Proteomes" id="UP000078070">
    <property type="component" value="Chromosome"/>
</dbReference>
<dbReference type="InterPro" id="IPR006175">
    <property type="entry name" value="YjgF/YER057c/UK114"/>
</dbReference>
<dbReference type="GO" id="GO:0019239">
    <property type="term" value="F:deaminase activity"/>
    <property type="evidence" value="ECO:0007669"/>
    <property type="project" value="TreeGrafter"/>
</dbReference>
<proteinExistence type="inferred from homology"/>
<dbReference type="GO" id="GO:0005829">
    <property type="term" value="C:cytosol"/>
    <property type="evidence" value="ECO:0007669"/>
    <property type="project" value="TreeGrafter"/>
</dbReference>
<keyword evidence="3" id="KW-1185">Reference proteome</keyword>
<dbReference type="CDD" id="cd00448">
    <property type="entry name" value="YjgF_YER057c_UK114_family"/>
    <property type="match status" value="1"/>
</dbReference>
<evidence type="ECO:0000256" key="1">
    <source>
        <dbReference type="ARBA" id="ARBA00010552"/>
    </source>
</evidence>
<dbReference type="OrthoDB" id="583118at2"/>
<comment type="similarity">
    <text evidence="1">Belongs to the RutC family.</text>
</comment>
<dbReference type="EMBL" id="CP015839">
    <property type="protein sequence ID" value="ANG64555.1"/>
    <property type="molecule type" value="Genomic_DNA"/>
</dbReference>
<gene>
    <name evidence="2" type="ORF">A8C75_20150</name>
</gene>
<reference evidence="3" key="1">
    <citation type="submission" date="2016-05" db="EMBL/GenBank/DDBJ databases">
        <authorList>
            <person name="Baek K."/>
            <person name="Yang S.-J."/>
        </authorList>
    </citation>
    <scope>NUCLEOTIDE SEQUENCE [LARGE SCALE GENOMIC DNA]</scope>
    <source>
        <strain evidence="3">ST58-10</strain>
    </source>
</reference>
<evidence type="ECO:0000313" key="2">
    <source>
        <dbReference type="EMBL" id="ANG64555.1"/>
    </source>
</evidence>
<dbReference type="Pfam" id="PF01042">
    <property type="entry name" value="Ribonuc_L-PSP"/>
    <property type="match status" value="1"/>
</dbReference>
<organism evidence="2 3">
    <name type="scientific">Marinobacterium aestuarii</name>
    <dbReference type="NCBI Taxonomy" id="1821621"/>
    <lineage>
        <taxon>Bacteria</taxon>
        <taxon>Pseudomonadati</taxon>
        <taxon>Pseudomonadota</taxon>
        <taxon>Gammaproteobacteria</taxon>
        <taxon>Oceanospirillales</taxon>
        <taxon>Oceanospirillaceae</taxon>
        <taxon>Marinobacterium</taxon>
    </lineage>
</organism>
<dbReference type="PANTHER" id="PTHR11803">
    <property type="entry name" value="2-IMINOBUTANOATE/2-IMINOPROPANOATE DEAMINASE RIDA"/>
    <property type="match status" value="1"/>
</dbReference>
<dbReference type="AlphaFoldDB" id="A0A1A9F314"/>